<dbReference type="CDD" id="cd16345">
    <property type="entry name" value="LMWP_ArsC"/>
    <property type="match status" value="1"/>
</dbReference>
<dbReference type="SMART" id="SM00226">
    <property type="entry name" value="LMWPc"/>
    <property type="match status" value="1"/>
</dbReference>
<dbReference type="GO" id="GO:0046685">
    <property type="term" value="P:response to arsenic-containing substance"/>
    <property type="evidence" value="ECO:0007669"/>
    <property type="project" value="UniProtKB-KW"/>
</dbReference>
<dbReference type="KEGG" id="cbaa:SRAA_1221"/>
<reference evidence="3 4" key="1">
    <citation type="journal article" date="2014" name="Nat. Commun.">
        <title>Physiological and genomic features of highly alkaliphilic hydrogen-utilizing Betaproteobacteria from a continental serpentinizing site.</title>
        <authorList>
            <person name="Suzuki S."/>
            <person name="Kuenen J.G."/>
            <person name="Schipper K."/>
            <person name="van der Velde S."/>
            <person name="Ishii S."/>
            <person name="Wu A."/>
            <person name="Sorokin D.Y."/>
            <person name="Tenney A."/>
            <person name="Meng X.Y."/>
            <person name="Morrill P.L."/>
            <person name="Kamagata Y."/>
            <person name="Muyzer G."/>
            <person name="Nealson K.H."/>
        </authorList>
    </citation>
    <scope>NUCLEOTIDE SEQUENCE [LARGE SCALE GENOMIC DNA]</scope>
    <source>
        <strain evidence="3 4">A1</strain>
    </source>
</reference>
<keyword evidence="1" id="KW-0059">Arsenical resistance</keyword>
<protein>
    <submittedName>
        <fullName evidence="3">Protein-tyrosine-phosphatase</fullName>
    </submittedName>
</protein>
<dbReference type="RefSeq" id="WP_045531492.1">
    <property type="nucleotide sequence ID" value="NZ_AP014568.1"/>
</dbReference>
<dbReference type="STRING" id="1458425.SRAA_1221"/>
<evidence type="ECO:0000313" key="4">
    <source>
        <dbReference type="Proteomes" id="UP000067461"/>
    </source>
</evidence>
<organism evidence="3 4">
    <name type="scientific">Serpentinimonas raichei</name>
    <dbReference type="NCBI Taxonomy" id="1458425"/>
    <lineage>
        <taxon>Bacteria</taxon>
        <taxon>Pseudomonadati</taxon>
        <taxon>Pseudomonadota</taxon>
        <taxon>Betaproteobacteria</taxon>
        <taxon>Burkholderiales</taxon>
        <taxon>Comamonadaceae</taxon>
        <taxon>Serpentinimonas</taxon>
    </lineage>
</organism>
<dbReference type="EMBL" id="AP014568">
    <property type="protein sequence ID" value="BAO81075.1"/>
    <property type="molecule type" value="Genomic_DNA"/>
</dbReference>
<dbReference type="Gene3D" id="3.40.50.2300">
    <property type="match status" value="1"/>
</dbReference>
<dbReference type="PANTHER" id="PTHR43428">
    <property type="entry name" value="ARSENATE REDUCTASE"/>
    <property type="match status" value="1"/>
</dbReference>
<gene>
    <name evidence="3" type="ORF">SRAA_1221</name>
</gene>
<sequence length="178" mass="19083">MIDPRPIRVLFLCTHNSARSILAEACLNHLGQGRWQAFSAGSSPRPGQQPHALALATLQEAGMATAGLRSKNWDEFAGPDAPPMDLIVTVCDNAAGEVCPIWPGHPATAHWGYADPSEVAGEQSPEQRLQRFRSTLQAIRSRLEVLLAASADLAACGITEPESDGQRLAQIARRLAQA</sequence>
<proteinExistence type="predicted"/>
<evidence type="ECO:0000256" key="1">
    <source>
        <dbReference type="ARBA" id="ARBA00022849"/>
    </source>
</evidence>
<dbReference type="SUPFAM" id="SSF52788">
    <property type="entry name" value="Phosphotyrosine protein phosphatases I"/>
    <property type="match status" value="1"/>
</dbReference>
<dbReference type="InterPro" id="IPR036196">
    <property type="entry name" value="Ptyr_pPase_sf"/>
</dbReference>
<dbReference type="HOGENOM" id="CLU_071415_3_0_4"/>
<feature type="domain" description="Phosphotyrosine protein phosphatase I" evidence="2">
    <location>
        <begin position="7"/>
        <end position="149"/>
    </location>
</feature>
<dbReference type="InterPro" id="IPR023485">
    <property type="entry name" value="Ptyr_pPase"/>
</dbReference>
<dbReference type="AlphaFoldDB" id="A0A060NJ42"/>
<evidence type="ECO:0000259" key="2">
    <source>
        <dbReference type="SMART" id="SM00226"/>
    </source>
</evidence>
<dbReference type="PANTHER" id="PTHR43428:SF1">
    <property type="entry name" value="ARSENATE REDUCTASE"/>
    <property type="match status" value="1"/>
</dbReference>
<accession>A0A060NJ42</accession>
<dbReference type="Pfam" id="PF01451">
    <property type="entry name" value="LMWPc"/>
    <property type="match status" value="1"/>
</dbReference>
<evidence type="ECO:0000313" key="3">
    <source>
        <dbReference type="EMBL" id="BAO81075.1"/>
    </source>
</evidence>
<dbReference type="Proteomes" id="UP000067461">
    <property type="component" value="Chromosome"/>
</dbReference>
<dbReference type="OrthoDB" id="9793058at2"/>
<name>A0A060NJ42_9BURK</name>
<keyword evidence="4" id="KW-1185">Reference proteome</keyword>